<sequence>MHYLLVRGAMRRDRFEIIFSYLHVSYNTILDSMNRFVKLRTLINKLSENCMQLLLKETSFNIGESKVPYLGNEYIRGTPMWHGATRLCYACLFPPPHQGKTLNMKYEEYDLCAFVVFQFTEVLTEAHSK</sequence>
<dbReference type="InterPro" id="IPR029526">
    <property type="entry name" value="PGBD"/>
</dbReference>
<reference evidence="2" key="1">
    <citation type="submission" date="2020-08" db="EMBL/GenBank/DDBJ databases">
        <title>Multicomponent nature underlies the extraordinary mechanical properties of spider dragline silk.</title>
        <authorList>
            <person name="Kono N."/>
            <person name="Nakamura H."/>
            <person name="Mori M."/>
            <person name="Yoshida Y."/>
            <person name="Ohtoshi R."/>
            <person name="Malay A.D."/>
            <person name="Moran D.A.P."/>
            <person name="Tomita M."/>
            <person name="Numata K."/>
            <person name="Arakawa K."/>
        </authorList>
    </citation>
    <scope>NUCLEOTIDE SEQUENCE</scope>
</reference>
<dbReference type="Proteomes" id="UP000887013">
    <property type="component" value="Unassembled WGS sequence"/>
</dbReference>
<organism evidence="2 3">
    <name type="scientific">Nephila pilipes</name>
    <name type="common">Giant wood spider</name>
    <name type="synonym">Nephila maculata</name>
    <dbReference type="NCBI Taxonomy" id="299642"/>
    <lineage>
        <taxon>Eukaryota</taxon>
        <taxon>Metazoa</taxon>
        <taxon>Ecdysozoa</taxon>
        <taxon>Arthropoda</taxon>
        <taxon>Chelicerata</taxon>
        <taxon>Arachnida</taxon>
        <taxon>Araneae</taxon>
        <taxon>Araneomorphae</taxon>
        <taxon>Entelegynae</taxon>
        <taxon>Araneoidea</taxon>
        <taxon>Nephilidae</taxon>
        <taxon>Nephila</taxon>
    </lineage>
</organism>
<proteinExistence type="predicted"/>
<evidence type="ECO:0000313" key="3">
    <source>
        <dbReference type="Proteomes" id="UP000887013"/>
    </source>
</evidence>
<dbReference type="EMBL" id="BMAW01014830">
    <property type="protein sequence ID" value="GFT40681.1"/>
    <property type="molecule type" value="Genomic_DNA"/>
</dbReference>
<evidence type="ECO:0000259" key="1">
    <source>
        <dbReference type="Pfam" id="PF13843"/>
    </source>
</evidence>
<comment type="caution">
    <text evidence="2">The sequence shown here is derived from an EMBL/GenBank/DDBJ whole genome shotgun (WGS) entry which is preliminary data.</text>
</comment>
<accession>A0A8X6P0C9</accession>
<keyword evidence="3" id="KW-1185">Reference proteome</keyword>
<evidence type="ECO:0000313" key="2">
    <source>
        <dbReference type="EMBL" id="GFT40681.1"/>
    </source>
</evidence>
<dbReference type="PANTHER" id="PTHR47055:SF2">
    <property type="entry name" value="PIGGYBAC TRANSPOSABLE ELEMENT-DERIVED PROTEIN 2-RELATED"/>
    <property type="match status" value="1"/>
</dbReference>
<dbReference type="AlphaFoldDB" id="A0A8X6P0C9"/>
<dbReference type="OrthoDB" id="6437305at2759"/>
<protein>
    <submittedName>
        <fullName evidence="2">Chimeric ERCC6-PGBD3 protein</fullName>
    </submittedName>
</protein>
<gene>
    <name evidence="2" type="primary">ERCC6</name>
    <name evidence="2" type="ORF">NPIL_383651</name>
</gene>
<dbReference type="Pfam" id="PF13843">
    <property type="entry name" value="DDE_Tnp_1_7"/>
    <property type="match status" value="1"/>
</dbReference>
<name>A0A8X6P0C9_NEPPI</name>
<dbReference type="InterPro" id="IPR052638">
    <property type="entry name" value="PiggyBac_TE-derived"/>
</dbReference>
<dbReference type="GO" id="GO:0043565">
    <property type="term" value="F:sequence-specific DNA binding"/>
    <property type="evidence" value="ECO:0007669"/>
    <property type="project" value="TreeGrafter"/>
</dbReference>
<dbReference type="PANTHER" id="PTHR47055">
    <property type="entry name" value="DDE_TNP_1_7 DOMAIN-CONTAINING PROTEIN"/>
    <property type="match status" value="1"/>
</dbReference>
<feature type="domain" description="PiggyBac transposable element-derived protein" evidence="1">
    <location>
        <begin position="4"/>
        <end position="71"/>
    </location>
</feature>